<comment type="caution">
    <text evidence="1">The sequence shown here is derived from an EMBL/GenBank/DDBJ whole genome shotgun (WGS) entry which is preliminary data.</text>
</comment>
<name>A0A3E0JUT4_9BACI</name>
<proteinExistence type="predicted"/>
<evidence type="ECO:0000313" key="1">
    <source>
        <dbReference type="EMBL" id="REJ23817.1"/>
    </source>
</evidence>
<dbReference type="EMBL" id="QEWE01000044">
    <property type="protein sequence ID" value="REJ23817.1"/>
    <property type="molecule type" value="Genomic_DNA"/>
</dbReference>
<evidence type="ECO:0000313" key="2">
    <source>
        <dbReference type="Proteomes" id="UP000257014"/>
    </source>
</evidence>
<accession>A0A3E0JUT4</accession>
<protein>
    <submittedName>
        <fullName evidence="1">Uncharacterized protein</fullName>
    </submittedName>
</protein>
<sequence length="65" mass="7157">MGKEAGNGPGNGESLSQKNILTDLFRAAEKSFRTKGGNRHSFVRTFFPFREVSVSCCIISHPLVE</sequence>
<reference evidence="1 2" key="1">
    <citation type="submission" date="2018-03" db="EMBL/GenBank/DDBJ databases">
        <authorList>
            <person name="Keele B.F."/>
        </authorList>
    </citation>
    <scope>NUCLEOTIDE SEQUENCE [LARGE SCALE GENOMIC DNA]</scope>
    <source>
        <strain evidence="1">ZCTH4_d</strain>
    </source>
</reference>
<gene>
    <name evidence="1" type="ORF">C6P37_16575</name>
</gene>
<dbReference type="Proteomes" id="UP000257014">
    <property type="component" value="Unassembled WGS sequence"/>
</dbReference>
<dbReference type="AlphaFoldDB" id="A0A3E0JUT4"/>
<organism evidence="1 2">
    <name type="scientific">Caldibacillus debilis</name>
    <dbReference type="NCBI Taxonomy" id="301148"/>
    <lineage>
        <taxon>Bacteria</taxon>
        <taxon>Bacillati</taxon>
        <taxon>Bacillota</taxon>
        <taxon>Bacilli</taxon>
        <taxon>Bacillales</taxon>
        <taxon>Bacillaceae</taxon>
        <taxon>Caldibacillus</taxon>
    </lineage>
</organism>